<dbReference type="Gene3D" id="3.40.190.150">
    <property type="entry name" value="Bordetella uptake gene, domain 1"/>
    <property type="match status" value="1"/>
</dbReference>
<keyword evidence="2" id="KW-0732">Signal</keyword>
<comment type="similarity">
    <text evidence="1">Belongs to the UPF0065 (bug) family.</text>
</comment>
<dbReference type="Gene3D" id="3.40.190.10">
    <property type="entry name" value="Periplasmic binding protein-like II"/>
    <property type="match status" value="1"/>
</dbReference>
<gene>
    <name evidence="3" type="ORF">CtesDRAFT_PD0826</name>
</gene>
<dbReference type="Proteomes" id="UP000003039">
    <property type="component" value="Unassembled WGS sequence"/>
</dbReference>
<comment type="caution">
    <text evidence="3">The sequence shown here is derived from an EMBL/GenBank/DDBJ whole genome shotgun (WGS) entry which is preliminary data.</text>
</comment>
<protein>
    <recommendedName>
        <fullName evidence="5">Tripartite tricarboxylate transporter substrate binding protein</fullName>
    </recommendedName>
</protein>
<dbReference type="SUPFAM" id="SSF53850">
    <property type="entry name" value="Periplasmic binding protein-like II"/>
    <property type="match status" value="1"/>
</dbReference>
<dbReference type="Pfam" id="PF03401">
    <property type="entry name" value="TctC"/>
    <property type="match status" value="1"/>
</dbReference>
<dbReference type="PANTHER" id="PTHR42928:SF5">
    <property type="entry name" value="BLR1237 PROTEIN"/>
    <property type="match status" value="1"/>
</dbReference>
<name>B7WWH7_COMTK</name>
<dbReference type="OrthoDB" id="8678477at2"/>
<feature type="signal peptide" evidence="2">
    <location>
        <begin position="1"/>
        <end position="24"/>
    </location>
</feature>
<reference evidence="3 4" key="1">
    <citation type="journal article" date="2004" name="Appl. Environ. Microbiol.">
        <title>Mineralization of individual congeners of linear alkylbenzenesulfonate by defined pairs of heterotrophic bacteria.</title>
        <authorList>
            <person name="Schleheck D."/>
            <person name="Knepper T.P."/>
            <person name="Fischer K."/>
            <person name="Cook A.M."/>
        </authorList>
    </citation>
    <scope>NUCLEOTIDE SEQUENCE [LARGE SCALE GENOMIC DNA]</scope>
    <source>
        <strain evidence="4">DSM 14576 / KF-1</strain>
    </source>
</reference>
<proteinExistence type="inferred from homology"/>
<dbReference type="InterPro" id="IPR042100">
    <property type="entry name" value="Bug_dom1"/>
</dbReference>
<dbReference type="eggNOG" id="COG3181">
    <property type="taxonomic scope" value="Bacteria"/>
</dbReference>
<evidence type="ECO:0000313" key="4">
    <source>
        <dbReference type="Proteomes" id="UP000003039"/>
    </source>
</evidence>
<feature type="chain" id="PRO_5002865226" description="Tripartite tricarboxylate transporter substrate binding protein" evidence="2">
    <location>
        <begin position="25"/>
        <end position="324"/>
    </location>
</feature>
<dbReference type="PANTHER" id="PTHR42928">
    <property type="entry name" value="TRICARBOXYLATE-BINDING PROTEIN"/>
    <property type="match status" value="1"/>
</dbReference>
<evidence type="ECO:0000256" key="1">
    <source>
        <dbReference type="ARBA" id="ARBA00006987"/>
    </source>
</evidence>
<dbReference type="CDD" id="cd07012">
    <property type="entry name" value="PBP2_Bug_TTT"/>
    <property type="match status" value="1"/>
</dbReference>
<sequence precursor="true">MPTLFDRRRLLASGLLLLVTALHADEINYPSRPITLVVPYPAGGNGDNIARVFAKKLSDLWSAPVVVDNRPGASGTIGAGQVHRAAPDGYTLLLTVTTQLSSRVPGIKTSYNATQDFVPIAGLTIAPLAFVVPARLGVKSMLELEALARQRMLSYGSYGVSTSTHIVQHLLLAQMKAKAPVHVPYKGESPMVADMLGGQIDMGLVGIGQAREMEKSGRMRTLAVLGTQRSEFLPKVATLSEQGYQQMDWAYGTALYGSARLPPEVLGRLQEAGKTIMADPDTQAQYRNQSNQPWVNATVDELRQRLVTDTNNWNKVLASVGALE</sequence>
<evidence type="ECO:0000313" key="3">
    <source>
        <dbReference type="EMBL" id="EED65880.1"/>
    </source>
</evidence>
<dbReference type="PIRSF" id="PIRSF017082">
    <property type="entry name" value="YflP"/>
    <property type="match status" value="1"/>
</dbReference>
<dbReference type="EMBL" id="AAUJ02000001">
    <property type="protein sequence ID" value="EED65880.1"/>
    <property type="molecule type" value="Genomic_DNA"/>
</dbReference>
<evidence type="ECO:0000256" key="2">
    <source>
        <dbReference type="SAM" id="SignalP"/>
    </source>
</evidence>
<organism evidence="3 4">
    <name type="scientific">Comamonas testosteroni (strain DSM 14576 / KF-1)</name>
    <name type="common">Pseudomonas testosteroni</name>
    <dbReference type="NCBI Taxonomy" id="399795"/>
    <lineage>
        <taxon>Bacteria</taxon>
        <taxon>Pseudomonadati</taxon>
        <taxon>Pseudomonadota</taxon>
        <taxon>Betaproteobacteria</taxon>
        <taxon>Burkholderiales</taxon>
        <taxon>Comamonadaceae</taxon>
        <taxon>Comamonas</taxon>
    </lineage>
</organism>
<dbReference type="InterPro" id="IPR005064">
    <property type="entry name" value="BUG"/>
</dbReference>
<evidence type="ECO:0008006" key="5">
    <source>
        <dbReference type="Google" id="ProtNLM"/>
    </source>
</evidence>
<accession>B7WWH7</accession>
<dbReference type="RefSeq" id="WP_003052149.1">
    <property type="nucleotide sequence ID" value="NZ_AAUJ02000001.1"/>
</dbReference>
<dbReference type="AlphaFoldDB" id="B7WWH7"/>